<proteinExistence type="predicted"/>
<organism evidence="2 3">
    <name type="scientific">Blattamonas nauphoetae</name>
    <dbReference type="NCBI Taxonomy" id="2049346"/>
    <lineage>
        <taxon>Eukaryota</taxon>
        <taxon>Metamonada</taxon>
        <taxon>Preaxostyla</taxon>
        <taxon>Oxymonadida</taxon>
        <taxon>Blattamonas</taxon>
    </lineage>
</organism>
<sequence>MFRRHLTPTTGTLHSSRQASQSCSGRDCSFTSPTTLLSSDSPPSNHSPSPPSSTPIDSNLSSSSTRHLHSVAFLESLSPSPSTMHLAASSLMSSGDVAAIIRARNNPSQRQTKPRKRESSTCSTSYSTKSGSKRGWRQILKQTTR</sequence>
<comment type="caution">
    <text evidence="2">The sequence shown here is derived from an EMBL/GenBank/DDBJ whole genome shotgun (WGS) entry which is preliminary data.</text>
</comment>
<evidence type="ECO:0000256" key="1">
    <source>
        <dbReference type="SAM" id="MobiDB-lite"/>
    </source>
</evidence>
<feature type="region of interest" description="Disordered" evidence="1">
    <location>
        <begin position="1"/>
        <end position="65"/>
    </location>
</feature>
<feature type="compositionally biased region" description="Low complexity" evidence="1">
    <location>
        <begin position="120"/>
        <end position="130"/>
    </location>
</feature>
<keyword evidence="3" id="KW-1185">Reference proteome</keyword>
<dbReference type="EMBL" id="JARBJD010000274">
    <property type="protein sequence ID" value="KAK2945066.1"/>
    <property type="molecule type" value="Genomic_DNA"/>
</dbReference>
<evidence type="ECO:0000313" key="2">
    <source>
        <dbReference type="EMBL" id="KAK2945066.1"/>
    </source>
</evidence>
<reference evidence="2 3" key="1">
    <citation type="journal article" date="2022" name="bioRxiv">
        <title>Genomics of Preaxostyla Flagellates Illuminates Evolutionary Transitions and the Path Towards Mitochondrial Loss.</title>
        <authorList>
            <person name="Novak L.V.F."/>
            <person name="Treitli S.C."/>
            <person name="Pyrih J."/>
            <person name="Halakuc P."/>
            <person name="Pipaliya S.V."/>
            <person name="Vacek V."/>
            <person name="Brzon O."/>
            <person name="Soukal P."/>
            <person name="Eme L."/>
            <person name="Dacks J.B."/>
            <person name="Karnkowska A."/>
            <person name="Elias M."/>
            <person name="Hampl V."/>
        </authorList>
    </citation>
    <scope>NUCLEOTIDE SEQUENCE [LARGE SCALE GENOMIC DNA]</scope>
    <source>
        <strain evidence="2">NAU3</strain>
        <tissue evidence="2">Gut</tissue>
    </source>
</reference>
<feature type="compositionally biased region" description="Low complexity" evidence="1">
    <location>
        <begin position="29"/>
        <end position="47"/>
    </location>
</feature>
<name>A0ABQ9WZW5_9EUKA</name>
<dbReference type="Proteomes" id="UP001281761">
    <property type="component" value="Unassembled WGS sequence"/>
</dbReference>
<gene>
    <name evidence="2" type="ORF">BLNAU_20011</name>
</gene>
<protein>
    <submittedName>
        <fullName evidence="2">Uncharacterized protein</fullName>
    </submittedName>
</protein>
<feature type="compositionally biased region" description="Polar residues" evidence="1">
    <location>
        <begin position="7"/>
        <end position="24"/>
    </location>
</feature>
<accession>A0ABQ9WZW5</accession>
<feature type="region of interest" description="Disordered" evidence="1">
    <location>
        <begin position="100"/>
        <end position="145"/>
    </location>
</feature>
<evidence type="ECO:0000313" key="3">
    <source>
        <dbReference type="Proteomes" id="UP001281761"/>
    </source>
</evidence>